<accession>A0A9C7PUP2</accession>
<dbReference type="CDD" id="cd14016">
    <property type="entry name" value="STKc_CK1"/>
    <property type="match status" value="1"/>
</dbReference>
<feature type="compositionally biased region" description="Basic and acidic residues" evidence="5">
    <location>
        <begin position="7"/>
        <end position="21"/>
    </location>
</feature>
<dbReference type="PROSITE" id="PS50011">
    <property type="entry name" value="PROTEIN_KINASE_DOM"/>
    <property type="match status" value="1"/>
</dbReference>
<dbReference type="InterPro" id="IPR055900">
    <property type="entry name" value="DUF7477"/>
</dbReference>
<name>A0A9C7PUP2_9RHOD</name>
<organism evidence="7 9">
    <name type="scientific">Galdieria partita</name>
    <dbReference type="NCBI Taxonomy" id="83374"/>
    <lineage>
        <taxon>Eukaryota</taxon>
        <taxon>Rhodophyta</taxon>
        <taxon>Bangiophyceae</taxon>
        <taxon>Galdieriales</taxon>
        <taxon>Galdieriaceae</taxon>
        <taxon>Galdieria</taxon>
    </lineage>
</organism>
<evidence type="ECO:0000313" key="8">
    <source>
        <dbReference type="EMBL" id="GJQ11058.1"/>
    </source>
</evidence>
<dbReference type="OrthoDB" id="1932208at2759"/>
<evidence type="ECO:0000313" key="7">
    <source>
        <dbReference type="EMBL" id="GJQ10564.1"/>
    </source>
</evidence>
<keyword evidence="2 4" id="KW-0547">Nucleotide-binding</keyword>
<dbReference type="AlphaFoldDB" id="A0A9C7PUP2"/>
<dbReference type="EMBL" id="BQMJ01000020">
    <property type="protein sequence ID" value="GJQ11058.1"/>
    <property type="molecule type" value="Genomic_DNA"/>
</dbReference>
<dbReference type="Pfam" id="PF00069">
    <property type="entry name" value="Pkinase"/>
    <property type="match status" value="1"/>
</dbReference>
<dbReference type="SUPFAM" id="SSF56112">
    <property type="entry name" value="Protein kinase-like (PK-like)"/>
    <property type="match status" value="1"/>
</dbReference>
<dbReference type="InterPro" id="IPR017441">
    <property type="entry name" value="Protein_kinase_ATP_BS"/>
</dbReference>
<reference evidence="7" key="1">
    <citation type="journal article" date="2022" name="Proc. Natl. Acad. Sci. U.S.A.">
        <title>Life cycle and functional genomics of the unicellular red alga Galdieria for elucidating algal and plant evolution and industrial use.</title>
        <authorList>
            <person name="Hirooka S."/>
            <person name="Itabashi T."/>
            <person name="Ichinose T.M."/>
            <person name="Onuma R."/>
            <person name="Fujiwara T."/>
            <person name="Yamashita S."/>
            <person name="Jong L.W."/>
            <person name="Tomita R."/>
            <person name="Iwane A.H."/>
            <person name="Miyagishima S.Y."/>
        </authorList>
    </citation>
    <scope>NUCLEOTIDE SEQUENCE</scope>
    <source>
        <strain evidence="7">NBRC 102759</strain>
    </source>
</reference>
<dbReference type="EMBL" id="BQMJ01000016">
    <property type="protein sequence ID" value="GJQ10564.1"/>
    <property type="molecule type" value="Genomic_DNA"/>
</dbReference>
<dbReference type="InterPro" id="IPR050235">
    <property type="entry name" value="CK1_Ser-Thr_kinase"/>
</dbReference>
<keyword evidence="9" id="KW-1185">Reference proteome</keyword>
<proteinExistence type="predicted"/>
<dbReference type="Pfam" id="PF24289">
    <property type="entry name" value="DUF7477"/>
    <property type="match status" value="1"/>
</dbReference>
<reference evidence="7" key="2">
    <citation type="submission" date="2022-01" db="EMBL/GenBank/DDBJ databases">
        <authorList>
            <person name="Hirooka S."/>
            <person name="Miyagishima S.Y."/>
        </authorList>
    </citation>
    <scope>NUCLEOTIDE SEQUENCE</scope>
    <source>
        <strain evidence="7">NBRC 102759</strain>
    </source>
</reference>
<comment type="caution">
    <text evidence="7">The sequence shown here is derived from an EMBL/GenBank/DDBJ whole genome shotgun (WGS) entry which is preliminary data.</text>
</comment>
<evidence type="ECO:0000313" key="9">
    <source>
        <dbReference type="Proteomes" id="UP001061958"/>
    </source>
</evidence>
<dbReference type="InterPro" id="IPR011009">
    <property type="entry name" value="Kinase-like_dom_sf"/>
</dbReference>
<evidence type="ECO:0000256" key="4">
    <source>
        <dbReference type="PROSITE-ProRule" id="PRU10141"/>
    </source>
</evidence>
<keyword evidence="3 4" id="KW-0067">ATP-binding</keyword>
<dbReference type="PROSITE" id="PS00108">
    <property type="entry name" value="PROTEIN_KINASE_ST"/>
    <property type="match status" value="1"/>
</dbReference>
<dbReference type="SMART" id="SM00220">
    <property type="entry name" value="S_TKc"/>
    <property type="match status" value="1"/>
</dbReference>
<dbReference type="InterPro" id="IPR000719">
    <property type="entry name" value="Prot_kinase_dom"/>
</dbReference>
<evidence type="ECO:0000259" key="6">
    <source>
        <dbReference type="PROSITE" id="PS50011"/>
    </source>
</evidence>
<feature type="binding site" evidence="4">
    <location>
        <position position="55"/>
    </location>
    <ligand>
        <name>ATP</name>
        <dbReference type="ChEBI" id="CHEBI:30616"/>
    </ligand>
</feature>
<protein>
    <recommendedName>
        <fullName evidence="1">non-specific serine/threonine protein kinase</fullName>
        <ecNumber evidence="1">2.7.11.1</ecNumber>
    </recommendedName>
</protein>
<evidence type="ECO:0000256" key="1">
    <source>
        <dbReference type="ARBA" id="ARBA00012513"/>
    </source>
</evidence>
<evidence type="ECO:0000256" key="5">
    <source>
        <dbReference type="SAM" id="MobiDB-lite"/>
    </source>
</evidence>
<dbReference type="PROSITE" id="PS00107">
    <property type="entry name" value="PROTEIN_KINASE_ATP"/>
    <property type="match status" value="1"/>
</dbReference>
<evidence type="ECO:0000256" key="3">
    <source>
        <dbReference type="ARBA" id="ARBA00022840"/>
    </source>
</evidence>
<dbReference type="Proteomes" id="UP001061958">
    <property type="component" value="Unassembled WGS sequence"/>
</dbReference>
<dbReference type="GO" id="GO:0004674">
    <property type="term" value="F:protein serine/threonine kinase activity"/>
    <property type="evidence" value="ECO:0007669"/>
    <property type="project" value="UniProtKB-EC"/>
</dbReference>
<dbReference type="Gene3D" id="1.10.510.10">
    <property type="entry name" value="Transferase(Phosphotransferase) domain 1"/>
    <property type="match status" value="1"/>
</dbReference>
<feature type="domain" description="Protein kinase" evidence="6">
    <location>
        <begin position="26"/>
        <end position="308"/>
    </location>
</feature>
<dbReference type="EC" id="2.7.11.1" evidence="1"/>
<evidence type="ECO:0000256" key="2">
    <source>
        <dbReference type="ARBA" id="ARBA00022741"/>
    </source>
</evidence>
<gene>
    <name evidence="7" type="ORF">GpartN1_g2355.t1</name>
    <name evidence="8" type="ORF">GpartN1_g2849.t1</name>
</gene>
<dbReference type="PANTHER" id="PTHR11909">
    <property type="entry name" value="CASEIN KINASE-RELATED"/>
    <property type="match status" value="1"/>
</dbReference>
<sequence>MAEEEDGHTKDPVPDVVGDGKRRFRVEKTRHLGSGHFGDVYEGVQLSTGKPVAVKLEHRSGSIARKEWEVMRALSGEGAPNVYYTGVTGRYYVMVMDLLGPTLQKILETRPSRRLPWDVVSKIGQLCVHLLRTVHAKGYVHGDVKPENFLCAYEEGVAPFQADPTKGLYMIDLGLASKYRDNTRPNGHIAYGQRIDHFSGTVRYASLNAHLGRWLSRRDDIESLCYMLLYLHNGSLPWQGFCGDDKNMLVCEHKGKLPPDEICKGAPECMQYFLAYVRSMKFEEEPDYEYLLMLLDPTKGLVEIHRLLAEDRAIGDVSSANGALEPEDDVNNSVYDLAAGGKRKRTDLDNGSQFAPNAKKHRIVIPKRYKTHQWMIVSTSAKTGNASPATQCYTSHTSYQNLVKEVEKKWSTGMRIVLLSFTAGMWTAVLNQKSTGYQEQALHYCPGADFPRDWVRQKWDEGFFITALAGNATSWGVVCSTMTRNKRYKQQSYIVSPTFPSKWVADKWASGYYITSVATQGNPPHQQWAVVVSRGAPYTDQVVELDFVYPSDVIHTRWDDNYMVTAIASTSEMNAFVMSRGLTFGEEQRCTRTSHGPLHKVREDWNDNLYVTALAWGRVA</sequence>
<dbReference type="InterPro" id="IPR008271">
    <property type="entry name" value="Ser/Thr_kinase_AS"/>
</dbReference>
<dbReference type="GO" id="GO:0005524">
    <property type="term" value="F:ATP binding"/>
    <property type="evidence" value="ECO:0007669"/>
    <property type="project" value="UniProtKB-UniRule"/>
</dbReference>
<feature type="region of interest" description="Disordered" evidence="5">
    <location>
        <begin position="1"/>
        <end position="21"/>
    </location>
</feature>